<proteinExistence type="predicted"/>
<evidence type="ECO:0000313" key="1">
    <source>
        <dbReference type="Proteomes" id="UP000694863"/>
    </source>
</evidence>
<dbReference type="Proteomes" id="UP000694863">
    <property type="component" value="Unplaced"/>
</dbReference>
<sequence>MKLVWLTLAVLLLLSQAVPVTKCWGKMGRCRPTCRSGETFHLLCKTDRKCCVQAKYLPFDVAVSSKTRSQESPPAD</sequence>
<protein>
    <submittedName>
        <fullName evidence="2">Beta-defensin 121 isoform X2</fullName>
    </submittedName>
</protein>
<dbReference type="RefSeq" id="XP_045151491.1">
    <property type="nucleotide sequence ID" value="XM_045295556.1"/>
</dbReference>
<evidence type="ECO:0000313" key="2">
    <source>
        <dbReference type="RefSeq" id="XP_045151491.1"/>
    </source>
</evidence>
<name>A0AC55DIC5_ECHTE</name>
<accession>A0AC55DIC5</accession>
<organism evidence="1 2">
    <name type="scientific">Echinops telfairi</name>
    <name type="common">Lesser hedgehog tenrec</name>
    <dbReference type="NCBI Taxonomy" id="9371"/>
    <lineage>
        <taxon>Eukaryota</taxon>
        <taxon>Metazoa</taxon>
        <taxon>Chordata</taxon>
        <taxon>Craniata</taxon>
        <taxon>Vertebrata</taxon>
        <taxon>Euteleostomi</taxon>
        <taxon>Mammalia</taxon>
        <taxon>Eutheria</taxon>
        <taxon>Afrotheria</taxon>
        <taxon>Tenrecidae</taxon>
        <taxon>Tenrecinae</taxon>
        <taxon>Echinops</taxon>
    </lineage>
</organism>
<reference evidence="2" key="1">
    <citation type="submission" date="2025-08" db="UniProtKB">
        <authorList>
            <consortium name="RefSeq"/>
        </authorList>
    </citation>
    <scope>IDENTIFICATION</scope>
</reference>
<gene>
    <name evidence="2" type="primary">LOC101653923</name>
</gene>
<keyword evidence="1" id="KW-1185">Reference proteome</keyword>